<dbReference type="InterPro" id="IPR003599">
    <property type="entry name" value="Ig_sub"/>
</dbReference>
<evidence type="ECO:0000256" key="1">
    <source>
        <dbReference type="ARBA" id="ARBA00023319"/>
    </source>
</evidence>
<dbReference type="AlphaFoldDB" id="A0A9D4SUP8"/>
<dbReference type="EMBL" id="JABSTV010001251">
    <property type="protein sequence ID" value="KAH7952104.1"/>
    <property type="molecule type" value="Genomic_DNA"/>
</dbReference>
<sequence>MRPALLQHDGESLNCAVVAQAPPRVTWLREDVEVEPHQGLLLLLPNGTLQFPPFAASQFCQEAHGVTYRCRAENIFGVILSTEVRVPEGFVENNAFLKTGCLWERLTTVDNASPLTPVVVGSTRHEPNEGLLLIRKVEPQDARNFLCLVITAVGEEWATITVNVRYGRKLPFHHRQKVFANGTLLVLATTVEDAAKCTCVATDEEGQKASASLHVTVKIPPHWIKEPTDTSAVESHSASIDCVADGHPIPTVTWHREVEPTNTATEYRHILSGPDYQVFENGTLRVAQVRISDRGSYLCEASNGAGTGLSRVITLSVHGT</sequence>
<dbReference type="Gene3D" id="2.60.40.10">
    <property type="entry name" value="Immunoglobulins"/>
    <property type="match status" value="3"/>
</dbReference>
<feature type="domain" description="Ig-like" evidence="2">
    <location>
        <begin position="1"/>
        <end position="87"/>
    </location>
</feature>
<reference evidence="3" key="1">
    <citation type="journal article" date="2020" name="Cell">
        <title>Large-Scale Comparative Analyses of Tick Genomes Elucidate Their Genetic Diversity and Vector Capacities.</title>
        <authorList>
            <consortium name="Tick Genome and Microbiome Consortium (TIGMIC)"/>
            <person name="Jia N."/>
            <person name="Wang J."/>
            <person name="Shi W."/>
            <person name="Du L."/>
            <person name="Sun Y."/>
            <person name="Zhan W."/>
            <person name="Jiang J.F."/>
            <person name="Wang Q."/>
            <person name="Zhang B."/>
            <person name="Ji P."/>
            <person name="Bell-Sakyi L."/>
            <person name="Cui X.M."/>
            <person name="Yuan T.T."/>
            <person name="Jiang B.G."/>
            <person name="Yang W.F."/>
            <person name="Lam T.T."/>
            <person name="Chang Q.C."/>
            <person name="Ding S.J."/>
            <person name="Wang X.J."/>
            <person name="Zhu J.G."/>
            <person name="Ruan X.D."/>
            <person name="Zhao L."/>
            <person name="Wei J.T."/>
            <person name="Ye R.Z."/>
            <person name="Que T.C."/>
            <person name="Du C.H."/>
            <person name="Zhou Y.H."/>
            <person name="Cheng J.X."/>
            <person name="Dai P.F."/>
            <person name="Guo W.B."/>
            <person name="Han X.H."/>
            <person name="Huang E.J."/>
            <person name="Li L.F."/>
            <person name="Wei W."/>
            <person name="Gao Y.C."/>
            <person name="Liu J.Z."/>
            <person name="Shao H.Z."/>
            <person name="Wang X."/>
            <person name="Wang C.C."/>
            <person name="Yang T.C."/>
            <person name="Huo Q.B."/>
            <person name="Li W."/>
            <person name="Chen H.Y."/>
            <person name="Chen S.E."/>
            <person name="Zhou L.G."/>
            <person name="Ni X.B."/>
            <person name="Tian J.H."/>
            <person name="Sheng Y."/>
            <person name="Liu T."/>
            <person name="Pan Y.S."/>
            <person name="Xia L.Y."/>
            <person name="Li J."/>
            <person name="Zhao F."/>
            <person name="Cao W.C."/>
        </authorList>
    </citation>
    <scope>NUCLEOTIDE SEQUENCE</scope>
    <source>
        <strain evidence="3">Rsan-2018</strain>
    </source>
</reference>
<dbReference type="PANTHER" id="PTHR10075">
    <property type="entry name" value="BASIGIN RELATED"/>
    <property type="match status" value="1"/>
</dbReference>
<dbReference type="InterPro" id="IPR036179">
    <property type="entry name" value="Ig-like_dom_sf"/>
</dbReference>
<keyword evidence="4" id="KW-1185">Reference proteome</keyword>
<dbReference type="GO" id="GO:0007417">
    <property type="term" value="P:central nervous system development"/>
    <property type="evidence" value="ECO:0007669"/>
    <property type="project" value="TreeGrafter"/>
</dbReference>
<organism evidence="3 4">
    <name type="scientific">Rhipicephalus sanguineus</name>
    <name type="common">Brown dog tick</name>
    <name type="synonym">Ixodes sanguineus</name>
    <dbReference type="NCBI Taxonomy" id="34632"/>
    <lineage>
        <taxon>Eukaryota</taxon>
        <taxon>Metazoa</taxon>
        <taxon>Ecdysozoa</taxon>
        <taxon>Arthropoda</taxon>
        <taxon>Chelicerata</taxon>
        <taxon>Arachnida</taxon>
        <taxon>Acari</taxon>
        <taxon>Parasitiformes</taxon>
        <taxon>Ixodida</taxon>
        <taxon>Ixodoidea</taxon>
        <taxon>Ixodidae</taxon>
        <taxon>Rhipicephalinae</taxon>
        <taxon>Rhipicephalus</taxon>
        <taxon>Rhipicephalus</taxon>
    </lineage>
</organism>
<comment type="caution">
    <text evidence="3">The sequence shown here is derived from an EMBL/GenBank/DDBJ whole genome shotgun (WGS) entry which is preliminary data.</text>
</comment>
<dbReference type="GO" id="GO:0005886">
    <property type="term" value="C:plasma membrane"/>
    <property type="evidence" value="ECO:0007669"/>
    <property type="project" value="TreeGrafter"/>
</dbReference>
<evidence type="ECO:0000313" key="4">
    <source>
        <dbReference type="Proteomes" id="UP000821837"/>
    </source>
</evidence>
<dbReference type="InterPro" id="IPR013783">
    <property type="entry name" value="Ig-like_fold"/>
</dbReference>
<name>A0A9D4SUP8_RHISA</name>
<dbReference type="InterPro" id="IPR003598">
    <property type="entry name" value="Ig_sub2"/>
</dbReference>
<dbReference type="InterPro" id="IPR007110">
    <property type="entry name" value="Ig-like_dom"/>
</dbReference>
<dbReference type="GO" id="GO:0070593">
    <property type="term" value="P:dendrite self-avoidance"/>
    <property type="evidence" value="ECO:0007669"/>
    <property type="project" value="TreeGrafter"/>
</dbReference>
<gene>
    <name evidence="3" type="ORF">HPB52_018631</name>
</gene>
<dbReference type="PANTHER" id="PTHR10075:SF14">
    <property type="entry name" value="CELL ADHESION MOLECULE DSCAM2-RELATED"/>
    <property type="match status" value="1"/>
</dbReference>
<dbReference type="VEuPathDB" id="VectorBase:RSAN_044964"/>
<feature type="domain" description="Ig-like" evidence="2">
    <location>
        <begin position="221"/>
        <end position="316"/>
    </location>
</feature>
<proteinExistence type="predicted"/>
<evidence type="ECO:0000313" key="3">
    <source>
        <dbReference type="EMBL" id="KAH7952104.1"/>
    </source>
</evidence>
<dbReference type="SMART" id="SM00408">
    <property type="entry name" value="IGc2"/>
    <property type="match status" value="2"/>
</dbReference>
<dbReference type="GO" id="GO:0030424">
    <property type="term" value="C:axon"/>
    <property type="evidence" value="ECO:0007669"/>
    <property type="project" value="TreeGrafter"/>
</dbReference>
<keyword evidence="1" id="KW-0393">Immunoglobulin domain</keyword>
<dbReference type="SMART" id="SM00409">
    <property type="entry name" value="IG"/>
    <property type="match status" value="2"/>
</dbReference>
<evidence type="ECO:0000259" key="2">
    <source>
        <dbReference type="PROSITE" id="PS50835"/>
    </source>
</evidence>
<protein>
    <recommendedName>
        <fullName evidence="2">Ig-like domain-containing protein</fullName>
    </recommendedName>
</protein>
<dbReference type="GO" id="GO:0007411">
    <property type="term" value="P:axon guidance"/>
    <property type="evidence" value="ECO:0007669"/>
    <property type="project" value="TreeGrafter"/>
</dbReference>
<dbReference type="GO" id="GO:0098632">
    <property type="term" value="F:cell-cell adhesion mediator activity"/>
    <property type="evidence" value="ECO:0007669"/>
    <property type="project" value="TreeGrafter"/>
</dbReference>
<reference evidence="3" key="2">
    <citation type="submission" date="2021-09" db="EMBL/GenBank/DDBJ databases">
        <authorList>
            <person name="Jia N."/>
            <person name="Wang J."/>
            <person name="Shi W."/>
            <person name="Du L."/>
            <person name="Sun Y."/>
            <person name="Zhan W."/>
            <person name="Jiang J."/>
            <person name="Wang Q."/>
            <person name="Zhang B."/>
            <person name="Ji P."/>
            <person name="Sakyi L.B."/>
            <person name="Cui X."/>
            <person name="Yuan T."/>
            <person name="Jiang B."/>
            <person name="Yang W."/>
            <person name="Lam T.T.-Y."/>
            <person name="Chang Q."/>
            <person name="Ding S."/>
            <person name="Wang X."/>
            <person name="Zhu J."/>
            <person name="Ruan X."/>
            <person name="Zhao L."/>
            <person name="Wei J."/>
            <person name="Que T."/>
            <person name="Du C."/>
            <person name="Cheng J."/>
            <person name="Dai P."/>
            <person name="Han X."/>
            <person name="Huang E."/>
            <person name="Gao Y."/>
            <person name="Liu J."/>
            <person name="Shao H."/>
            <person name="Ye R."/>
            <person name="Li L."/>
            <person name="Wei W."/>
            <person name="Wang X."/>
            <person name="Wang C."/>
            <person name="Huo Q."/>
            <person name="Li W."/>
            <person name="Guo W."/>
            <person name="Chen H."/>
            <person name="Chen S."/>
            <person name="Zhou L."/>
            <person name="Zhou L."/>
            <person name="Ni X."/>
            <person name="Tian J."/>
            <person name="Zhou Y."/>
            <person name="Sheng Y."/>
            <person name="Liu T."/>
            <person name="Pan Y."/>
            <person name="Xia L."/>
            <person name="Li J."/>
            <person name="Zhao F."/>
            <person name="Cao W."/>
        </authorList>
    </citation>
    <scope>NUCLEOTIDE SEQUENCE</scope>
    <source>
        <strain evidence="3">Rsan-2018</strain>
        <tissue evidence="3">Larvae</tissue>
    </source>
</reference>
<accession>A0A9D4SUP8</accession>
<dbReference type="PROSITE" id="PS50835">
    <property type="entry name" value="IG_LIKE"/>
    <property type="match status" value="2"/>
</dbReference>
<dbReference type="GO" id="GO:0007156">
    <property type="term" value="P:homophilic cell adhesion via plasma membrane adhesion molecules"/>
    <property type="evidence" value="ECO:0007669"/>
    <property type="project" value="TreeGrafter"/>
</dbReference>
<dbReference type="SUPFAM" id="SSF48726">
    <property type="entry name" value="Immunoglobulin"/>
    <property type="match status" value="4"/>
</dbReference>
<dbReference type="Pfam" id="PF13927">
    <property type="entry name" value="Ig_3"/>
    <property type="match status" value="1"/>
</dbReference>
<dbReference type="FunFam" id="2.60.40.10:FF:000104">
    <property type="entry name" value="Down syndrome cell adhesion molecule b"/>
    <property type="match status" value="1"/>
</dbReference>
<dbReference type="Proteomes" id="UP000821837">
    <property type="component" value="Chromosome 5"/>
</dbReference>